<dbReference type="Proteomes" id="UP000027931">
    <property type="component" value="Unassembled WGS sequence"/>
</dbReference>
<evidence type="ECO:0000313" key="2">
    <source>
        <dbReference type="EMBL" id="KEO83744.1"/>
    </source>
</evidence>
<proteinExistence type="predicted"/>
<dbReference type="eggNOG" id="ENOG502ZJUF">
    <property type="taxonomic scope" value="Bacteria"/>
</dbReference>
<protein>
    <recommendedName>
        <fullName evidence="4">MotA/TolQ/ExbB proton channel domain-containing protein</fullName>
    </recommendedName>
</protein>
<feature type="transmembrane region" description="Helical" evidence="1">
    <location>
        <begin position="6"/>
        <end position="25"/>
    </location>
</feature>
<dbReference type="AlphaFoldDB" id="A0A074LRL4"/>
<evidence type="ECO:0000256" key="1">
    <source>
        <dbReference type="SAM" id="Phobius"/>
    </source>
</evidence>
<comment type="caution">
    <text evidence="2">The sequence shown here is derived from an EMBL/GenBank/DDBJ whole genome shotgun (WGS) entry which is preliminary data.</text>
</comment>
<keyword evidence="1" id="KW-1133">Transmembrane helix</keyword>
<feature type="transmembrane region" description="Helical" evidence="1">
    <location>
        <begin position="37"/>
        <end position="63"/>
    </location>
</feature>
<keyword evidence="1" id="KW-0812">Transmembrane</keyword>
<feature type="transmembrane region" description="Helical" evidence="1">
    <location>
        <begin position="69"/>
        <end position="88"/>
    </location>
</feature>
<organism evidence="2 3">
    <name type="scientific">Tumebacillus flagellatus</name>
    <dbReference type="NCBI Taxonomy" id="1157490"/>
    <lineage>
        <taxon>Bacteria</taxon>
        <taxon>Bacillati</taxon>
        <taxon>Bacillota</taxon>
        <taxon>Bacilli</taxon>
        <taxon>Bacillales</taxon>
        <taxon>Alicyclobacillaceae</taxon>
        <taxon>Tumebacillus</taxon>
    </lineage>
</organism>
<evidence type="ECO:0000313" key="3">
    <source>
        <dbReference type="Proteomes" id="UP000027931"/>
    </source>
</evidence>
<gene>
    <name evidence="2" type="ORF">EL26_08825</name>
</gene>
<accession>A0A074LRL4</accession>
<reference evidence="2 3" key="1">
    <citation type="journal article" date="2013" name="Int. J. Syst. Evol. Microbiol.">
        <title>Tumebacillus flagellatus sp. nov., an alpha-amylase/pullulanase-producing bacterium isolated from cassava wastewater.</title>
        <authorList>
            <person name="Wang Q."/>
            <person name="Xie N."/>
            <person name="Qin Y."/>
            <person name="Shen N."/>
            <person name="Zhu J."/>
            <person name="Mi H."/>
            <person name="Huang R."/>
        </authorList>
    </citation>
    <scope>NUCLEOTIDE SEQUENCE [LARGE SCALE GENOMIC DNA]</scope>
    <source>
        <strain evidence="2 3">GST4</strain>
    </source>
</reference>
<name>A0A074LRL4_9BACL</name>
<sequence>MEMLTFLIVAAVVYLLYYGGVRLQVRAHLTGQAMLDVLGYASMLSAGMAVGIYGTLALAAQLAPEAEGLLLSLISTAVSIAVGEFLYARSFRLSLQLLAPLRSEKSKR</sequence>
<keyword evidence="3" id="KW-1185">Reference proteome</keyword>
<dbReference type="EMBL" id="JMIR01000009">
    <property type="protein sequence ID" value="KEO83744.1"/>
    <property type="molecule type" value="Genomic_DNA"/>
</dbReference>
<dbReference type="STRING" id="1157490.EL26_08825"/>
<keyword evidence="1" id="KW-0472">Membrane</keyword>
<evidence type="ECO:0008006" key="4">
    <source>
        <dbReference type="Google" id="ProtNLM"/>
    </source>
</evidence>